<reference evidence="2 3" key="1">
    <citation type="journal article" date="2013" name="BMC Genomics">
        <title>The genome and transcriptome of the pine saprophyte Ophiostoma piceae, and a comparison with the bark beetle-associated pine pathogen Grosmannia clavigera.</title>
        <authorList>
            <person name="Haridas S."/>
            <person name="Wang Y."/>
            <person name="Lim L."/>
            <person name="Massoumi Alamouti S."/>
            <person name="Jackman S."/>
            <person name="Docking R."/>
            <person name="Robertson G."/>
            <person name="Birol I."/>
            <person name="Bohlmann J."/>
            <person name="Breuil C."/>
        </authorList>
    </citation>
    <scope>NUCLEOTIDE SEQUENCE [LARGE SCALE GENOMIC DNA]</scope>
    <source>
        <strain evidence="2 3">UAMH 11346</strain>
    </source>
</reference>
<proteinExistence type="predicted"/>
<dbReference type="OrthoDB" id="1046782at2759"/>
<evidence type="ECO:0000313" key="2">
    <source>
        <dbReference type="EMBL" id="EPE04051.1"/>
    </source>
</evidence>
<organism evidence="2 3">
    <name type="scientific">Ophiostoma piceae (strain UAMH 11346)</name>
    <name type="common">Sap stain fungus</name>
    <dbReference type="NCBI Taxonomy" id="1262450"/>
    <lineage>
        <taxon>Eukaryota</taxon>
        <taxon>Fungi</taxon>
        <taxon>Dikarya</taxon>
        <taxon>Ascomycota</taxon>
        <taxon>Pezizomycotina</taxon>
        <taxon>Sordariomycetes</taxon>
        <taxon>Sordariomycetidae</taxon>
        <taxon>Ophiostomatales</taxon>
        <taxon>Ophiostomataceae</taxon>
        <taxon>Ophiostoma</taxon>
    </lineage>
</organism>
<dbReference type="GO" id="GO:0008081">
    <property type="term" value="F:phosphoric diester hydrolase activity"/>
    <property type="evidence" value="ECO:0007669"/>
    <property type="project" value="InterPro"/>
</dbReference>
<dbReference type="Pfam" id="PF00388">
    <property type="entry name" value="PI-PLC-X"/>
    <property type="match status" value="1"/>
</dbReference>
<dbReference type="AlphaFoldDB" id="S3BX59"/>
<dbReference type="CDD" id="cd08586">
    <property type="entry name" value="PI-PLCc_BcPLC_like"/>
    <property type="match status" value="1"/>
</dbReference>
<dbReference type="VEuPathDB" id="FungiDB:F503_04899"/>
<dbReference type="Proteomes" id="UP000016923">
    <property type="component" value="Unassembled WGS sequence"/>
</dbReference>
<dbReference type="Gene3D" id="3.20.20.190">
    <property type="entry name" value="Phosphatidylinositol (PI) phosphodiesterase"/>
    <property type="match status" value="1"/>
</dbReference>
<dbReference type="PANTHER" id="PTHR13593">
    <property type="match status" value="1"/>
</dbReference>
<dbReference type="InterPro" id="IPR051057">
    <property type="entry name" value="PI-PLC_domain"/>
</dbReference>
<evidence type="ECO:0000313" key="3">
    <source>
        <dbReference type="Proteomes" id="UP000016923"/>
    </source>
</evidence>
<dbReference type="HOGENOM" id="CLU_033662_0_0_1"/>
<dbReference type="eggNOG" id="ENOG502QWJ4">
    <property type="taxonomic scope" value="Eukaryota"/>
</dbReference>
<keyword evidence="3" id="KW-1185">Reference proteome</keyword>
<dbReference type="GO" id="GO:0006629">
    <property type="term" value="P:lipid metabolic process"/>
    <property type="evidence" value="ECO:0007669"/>
    <property type="project" value="InterPro"/>
</dbReference>
<evidence type="ECO:0000259" key="1">
    <source>
        <dbReference type="SMART" id="SM00148"/>
    </source>
</evidence>
<sequence length="385" mass="42897">MRISPYALLSAGLLGRHEPAVSLATLSLNKVLQDASPVFGSYIKKTGARAEWMKRYPDHTKLVHMNIPGVHDSATWNYTQATQDKLLGVTNLGQAVVYDPRYFRCQDVSIVDALNSGIRAFDLRYALDVTNSSLVFFHAQALQSETATVEDVLFGFYQWLTDHPSETVMLSFQYEGSTMPTAQNNAAVQLALYNLLTSPAARQFFVQTRGRLGTLGDARGKITLLRRFDLDQLPSSYEDALPGLHFSPNRWTDNGADIALQYNSANNLTAYVEDYYNPTTDIGSSAEENIRWKYNATTAHISKAIEPQYRNDLFWTWASSENVGNLPPDFPEIQALGNGTAYTPSGGVNLQLVPFLKDLKGKRVGILMLDFFEQPSELLDTFLGL</sequence>
<dbReference type="InterPro" id="IPR017946">
    <property type="entry name" value="PLC-like_Pdiesterase_TIM-brl"/>
</dbReference>
<dbReference type="SMART" id="SM00148">
    <property type="entry name" value="PLCXc"/>
    <property type="match status" value="1"/>
</dbReference>
<dbReference type="PANTHER" id="PTHR13593:SF116">
    <property type="entry name" value="PLC-LIKE PHOSPHODIESTERASE"/>
    <property type="match status" value="1"/>
</dbReference>
<dbReference type="EMBL" id="KE148163">
    <property type="protein sequence ID" value="EPE04051.1"/>
    <property type="molecule type" value="Genomic_DNA"/>
</dbReference>
<dbReference type="InterPro" id="IPR000909">
    <property type="entry name" value="PLipase_C_PInositol-sp_X_dom"/>
</dbReference>
<accession>S3BX59</accession>
<feature type="domain" description="Phosphatidylinositol-specific phospholipase C X" evidence="1">
    <location>
        <begin position="57"/>
        <end position="227"/>
    </location>
</feature>
<dbReference type="PROSITE" id="PS50007">
    <property type="entry name" value="PIPLC_X_DOMAIN"/>
    <property type="match status" value="1"/>
</dbReference>
<gene>
    <name evidence="2" type="ORF">F503_04899</name>
</gene>
<protein>
    <submittedName>
        <fullName evidence="2">Plc-like phosphodiesterase</fullName>
    </submittedName>
</protein>
<dbReference type="OMA" id="GIVMFDF"/>
<name>S3BX59_OPHP1</name>
<dbReference type="SUPFAM" id="SSF51695">
    <property type="entry name" value="PLC-like phosphodiesterases"/>
    <property type="match status" value="1"/>
</dbReference>